<proteinExistence type="predicted"/>
<keyword evidence="2" id="KW-0812">Transmembrane</keyword>
<protein>
    <recommendedName>
        <fullName evidence="5">Tetratricopeptide repeat protein</fullName>
    </recommendedName>
</protein>
<dbReference type="SUPFAM" id="SSF48452">
    <property type="entry name" value="TPR-like"/>
    <property type="match status" value="1"/>
</dbReference>
<keyword evidence="2" id="KW-0472">Membrane</keyword>
<evidence type="ECO:0000313" key="4">
    <source>
        <dbReference type="Proteomes" id="UP000285517"/>
    </source>
</evidence>
<reference evidence="3 4" key="1">
    <citation type="submission" date="2019-01" db="EMBL/GenBank/DDBJ databases">
        <title>Complete genome sequencing of Aequorivita sp. H23M31.</title>
        <authorList>
            <person name="Bae J.-W."/>
        </authorList>
    </citation>
    <scope>NUCLEOTIDE SEQUENCE [LARGE SCALE GENOMIC DNA]</scope>
    <source>
        <strain evidence="3 4">H23M31</strain>
    </source>
</reference>
<dbReference type="EMBL" id="CP034951">
    <property type="protein sequence ID" value="QAA80639.1"/>
    <property type="molecule type" value="Genomic_DNA"/>
</dbReference>
<keyword evidence="1" id="KW-0802">TPR repeat</keyword>
<dbReference type="Proteomes" id="UP000285517">
    <property type="component" value="Chromosome"/>
</dbReference>
<dbReference type="GO" id="GO:0006355">
    <property type="term" value="P:regulation of DNA-templated transcription"/>
    <property type="evidence" value="ECO:0007669"/>
    <property type="project" value="InterPro"/>
</dbReference>
<evidence type="ECO:0000256" key="1">
    <source>
        <dbReference type="PROSITE-ProRule" id="PRU00339"/>
    </source>
</evidence>
<sequence>MKLIEDGVQDIDKKDYANALEKLLTAESFATVNGWNDLLWKIKHDIGFLYFYISNYAEALNYFQESFKLTQNVKILISKGAAPLTGIGVLYETEKKYEESLYYMLKSYNLINEPIDEIEFKIKKYTVINIANVYNKLDLPDESLKILKKEKDSIRNIGFDLMWKKVYAESIFKKGEINKALNIVNDIHNELIMGKEEDYRKECYSCIIIFLSEIYAKKDNYDLAIYYSKKGLQNNVDLVDKVELYNNISDFYLKKRDYPKALAYKDSTYQAKDSLNATINRSLFETYKVKFKVFEYQTELTNKKQQQQTERIIFAGAIVFVIFIALFIYKTMKNWVNDKNIKMIITNLKLEKGKKEQILTEENLKAVKHQALLRQEQLKNKIAQKNREIFVKTIYQTDRNNLIRQIINSLNEGDITHYNETVRQMKSFLKTDDAQQDFMRHFESVNSDFLNNLKTKHPKLTARDLRFLSYVYMNLNLKEISSVFNITYDACRARKNRIIKKMGVEKEDISLYEYLLNLQTINISN</sequence>
<dbReference type="SUPFAM" id="SSF46894">
    <property type="entry name" value="C-terminal effector domain of the bipartite response regulators"/>
    <property type="match status" value="1"/>
</dbReference>
<dbReference type="KEGG" id="aev:EI546_02355"/>
<keyword evidence="2" id="KW-1133">Transmembrane helix</keyword>
<dbReference type="Gene3D" id="1.25.40.10">
    <property type="entry name" value="Tetratricopeptide repeat domain"/>
    <property type="match status" value="2"/>
</dbReference>
<feature type="repeat" description="TPR" evidence="1">
    <location>
        <begin position="40"/>
        <end position="73"/>
    </location>
</feature>
<accession>A0A410G049</accession>
<gene>
    <name evidence="3" type="ORF">EI546_02355</name>
</gene>
<dbReference type="InterPro" id="IPR016032">
    <property type="entry name" value="Sig_transdc_resp-reg_C-effctor"/>
</dbReference>
<evidence type="ECO:0000313" key="3">
    <source>
        <dbReference type="EMBL" id="QAA80639.1"/>
    </source>
</evidence>
<dbReference type="PROSITE" id="PS50005">
    <property type="entry name" value="TPR"/>
    <property type="match status" value="1"/>
</dbReference>
<keyword evidence="4" id="KW-1185">Reference proteome</keyword>
<dbReference type="AlphaFoldDB" id="A0A410G049"/>
<dbReference type="GO" id="GO:0003677">
    <property type="term" value="F:DNA binding"/>
    <property type="evidence" value="ECO:0007669"/>
    <property type="project" value="InterPro"/>
</dbReference>
<evidence type="ECO:0000256" key="2">
    <source>
        <dbReference type="SAM" id="Phobius"/>
    </source>
</evidence>
<dbReference type="OrthoDB" id="1523128at2"/>
<evidence type="ECO:0008006" key="5">
    <source>
        <dbReference type="Google" id="ProtNLM"/>
    </source>
</evidence>
<dbReference type="InterPro" id="IPR019734">
    <property type="entry name" value="TPR_rpt"/>
</dbReference>
<feature type="transmembrane region" description="Helical" evidence="2">
    <location>
        <begin position="312"/>
        <end position="329"/>
    </location>
</feature>
<dbReference type="InterPro" id="IPR011990">
    <property type="entry name" value="TPR-like_helical_dom_sf"/>
</dbReference>
<name>A0A410G049_9FLAO</name>
<organism evidence="3 4">
    <name type="scientific">Aequorivita ciconiae</name>
    <dbReference type="NCBI Taxonomy" id="2494375"/>
    <lineage>
        <taxon>Bacteria</taxon>
        <taxon>Pseudomonadati</taxon>
        <taxon>Bacteroidota</taxon>
        <taxon>Flavobacteriia</taxon>
        <taxon>Flavobacteriales</taxon>
        <taxon>Flavobacteriaceae</taxon>
        <taxon>Aequorivita</taxon>
    </lineage>
</organism>
<dbReference type="RefSeq" id="WP_128249036.1">
    <property type="nucleotide sequence ID" value="NZ_CP034951.1"/>
</dbReference>